<reference evidence="2" key="1">
    <citation type="submission" date="2022-11" db="UniProtKB">
        <authorList>
            <consortium name="WormBaseParasite"/>
        </authorList>
    </citation>
    <scope>IDENTIFICATION</scope>
</reference>
<protein>
    <submittedName>
        <fullName evidence="2">AIG1-type G domain-containing protein</fullName>
    </submittedName>
</protein>
<evidence type="ECO:0000313" key="1">
    <source>
        <dbReference type="Proteomes" id="UP000887576"/>
    </source>
</evidence>
<accession>A0AC34RPC5</accession>
<dbReference type="Proteomes" id="UP000887576">
    <property type="component" value="Unplaced"/>
</dbReference>
<name>A0AC34RPC5_9BILA</name>
<dbReference type="WBParaSite" id="JU765_v2.g8935.t1">
    <property type="protein sequence ID" value="JU765_v2.g8935.t1"/>
    <property type="gene ID" value="JU765_v2.g8935"/>
</dbReference>
<sequence>MEIAQVGEVEKDLNNKLTKANDNQKMMEKDNQKLNAQIAELQKELKAFQSIGTEALEENKTLTEQNQGLKRETNENKQTINNLQMEIARLLNNKLTKSDDNEKMMEEQKQKMNAEITKLGNKIKTHESEFNETLKGITILTEENQQLKTKNNENEQTINNLRMEITQLLEVEKNLNDKLTKANEMVEKEKQKPITEITKLQNELKTYQTIINEGYDNSDNLRQQYQELEARNNENEQIIDSLHIEIARLLELNDELTKANGRIEKLENPKMYTIVVVGATGVGKSTLISAMENYLKWPKLEDAAKHLNELEIRIPVQFTVTRKTGQSQVVTAGFAEDKKQKNENFNNSGESVTQKPKVHLFKFGNDTVRIIDTPGLADTRGSDQDEINLKLIQKMVKSQEQIHGICIFIKSNDSKLTPQFEMTVRQLLSVFPKSALNNVFFFFTHCVGTFFAVGDVMNPLKELQKKYGKSHGSTFSLEWNRMHCVDSEGFRYLVCRKQEVEYSTRPETDFYYAWDESSKEITKFFETVKTIQPIPANQIEASRKLGKWTDAMKQKESSAKPEQEEPYFHLMDCLKFMTNKHTLVLNKSELKTNIEVLSKNEFCEAIDEFLNVAEDGGRTLQKCKDIVKTLESG</sequence>
<evidence type="ECO:0000313" key="2">
    <source>
        <dbReference type="WBParaSite" id="JU765_v2.g8935.t1"/>
    </source>
</evidence>
<proteinExistence type="predicted"/>
<organism evidence="1 2">
    <name type="scientific">Panagrolaimus sp. JU765</name>
    <dbReference type="NCBI Taxonomy" id="591449"/>
    <lineage>
        <taxon>Eukaryota</taxon>
        <taxon>Metazoa</taxon>
        <taxon>Ecdysozoa</taxon>
        <taxon>Nematoda</taxon>
        <taxon>Chromadorea</taxon>
        <taxon>Rhabditida</taxon>
        <taxon>Tylenchina</taxon>
        <taxon>Panagrolaimomorpha</taxon>
        <taxon>Panagrolaimoidea</taxon>
        <taxon>Panagrolaimidae</taxon>
        <taxon>Panagrolaimus</taxon>
    </lineage>
</organism>